<accession>A0A5R9FWW7</accession>
<dbReference type="AlphaFoldDB" id="A0A5R9FWW7"/>
<dbReference type="InterPro" id="IPR002471">
    <property type="entry name" value="Pept_S9_AS"/>
</dbReference>
<keyword evidence="2" id="KW-0732">Signal</keyword>
<dbReference type="GO" id="GO:0004252">
    <property type="term" value="F:serine-type endopeptidase activity"/>
    <property type="evidence" value="ECO:0007669"/>
    <property type="project" value="InterPro"/>
</dbReference>
<dbReference type="GO" id="GO:0006508">
    <property type="term" value="P:proteolysis"/>
    <property type="evidence" value="ECO:0007669"/>
    <property type="project" value="InterPro"/>
</dbReference>
<gene>
    <name evidence="5" type="ORF">FE782_30365</name>
</gene>
<keyword evidence="6" id="KW-1185">Reference proteome</keyword>
<evidence type="ECO:0000313" key="6">
    <source>
        <dbReference type="Proteomes" id="UP000309676"/>
    </source>
</evidence>
<evidence type="ECO:0000256" key="2">
    <source>
        <dbReference type="SAM" id="SignalP"/>
    </source>
</evidence>
<feature type="domain" description="Copper amine oxidase-like N-terminal" evidence="3">
    <location>
        <begin position="35"/>
        <end position="135"/>
    </location>
</feature>
<dbReference type="Pfam" id="PF12697">
    <property type="entry name" value="Abhydrolase_6"/>
    <property type="match status" value="1"/>
</dbReference>
<dbReference type="Gene3D" id="3.40.50.1820">
    <property type="entry name" value="alpha/beta hydrolase"/>
    <property type="match status" value="1"/>
</dbReference>
<dbReference type="Pfam" id="PF07833">
    <property type="entry name" value="Cu_amine_oxidN1"/>
    <property type="match status" value="1"/>
</dbReference>
<dbReference type="InterPro" id="IPR029058">
    <property type="entry name" value="AB_hydrolase_fold"/>
</dbReference>
<dbReference type="EMBL" id="VCIW01000034">
    <property type="protein sequence ID" value="TLS48522.1"/>
    <property type="molecule type" value="Genomic_DNA"/>
</dbReference>
<reference evidence="5 6" key="1">
    <citation type="submission" date="2019-05" db="EMBL/GenBank/DDBJ databases">
        <authorList>
            <person name="Narsing Rao M.P."/>
            <person name="Li W.J."/>
        </authorList>
    </citation>
    <scope>NUCLEOTIDE SEQUENCE [LARGE SCALE GENOMIC DNA]</scope>
    <source>
        <strain evidence="5 6">SYSU_K30003</strain>
    </source>
</reference>
<dbReference type="InterPro" id="IPR000073">
    <property type="entry name" value="AB_hydrolase_1"/>
</dbReference>
<proteinExistence type="predicted"/>
<dbReference type="RefSeq" id="WP_138198106.1">
    <property type="nucleotide sequence ID" value="NZ_VCIW01000034.1"/>
</dbReference>
<evidence type="ECO:0000313" key="5">
    <source>
        <dbReference type="EMBL" id="TLS48522.1"/>
    </source>
</evidence>
<organism evidence="5 6">
    <name type="scientific">Paenibacillus antri</name>
    <dbReference type="NCBI Taxonomy" id="2582848"/>
    <lineage>
        <taxon>Bacteria</taxon>
        <taxon>Bacillati</taxon>
        <taxon>Bacillota</taxon>
        <taxon>Bacilli</taxon>
        <taxon>Bacillales</taxon>
        <taxon>Paenibacillaceae</taxon>
        <taxon>Paenibacillus</taxon>
    </lineage>
</organism>
<name>A0A5R9FWW7_9BACL</name>
<comment type="caution">
    <text evidence="5">The sequence shown here is derived from an EMBL/GenBank/DDBJ whole genome shotgun (WGS) entry which is preliminary data.</text>
</comment>
<dbReference type="PANTHER" id="PTHR43265">
    <property type="entry name" value="ESTERASE ESTD"/>
    <property type="match status" value="1"/>
</dbReference>
<dbReference type="InterPro" id="IPR036582">
    <property type="entry name" value="Mao_N_sf"/>
</dbReference>
<dbReference type="SUPFAM" id="SSF55383">
    <property type="entry name" value="Copper amine oxidase, domain N"/>
    <property type="match status" value="1"/>
</dbReference>
<evidence type="ECO:0000259" key="4">
    <source>
        <dbReference type="Pfam" id="PF12697"/>
    </source>
</evidence>
<dbReference type="Proteomes" id="UP000309676">
    <property type="component" value="Unassembled WGS sequence"/>
</dbReference>
<sequence>MKMKRLAASAAALALLANAVPAAAADDRSPVALWVNGSALTFADASPYEEAGAVLVPVRAAAERLGFRVSFDPGTYAVSLSSSNVDVSFRVGAASATVNGRETAFAPASAVVSNRVFVPLSFFETVLGFETAYRADVKAAEVQGGALDPKALVADILRLLIDGKYQQLSDEWFADEMKAAVPVEALASGWESAAPIAGAFLGVAAVQSAPLDAETLGVEAVAAFERMNFKVSLAINGERQRLVGLLLQPAAAEAEAPDAVVEEEVVVGAGTAYELGGTLTLPAAAEGPVPAVVLVQGSGPSDRNETAGAYTPFRDLAWGLAQQGIAVLRYDKRTYAYGDAFTPEEAAAITVAEESVDDAVAAAELLKRDERIDASQVYVIGHSQGGMLAPRIDAEGGDFAGLVLLAGSPRTLWELIYDQNMAFIEAMDDADPAKRANLDYVEAEYKKAQGVAAMSVEEAKNSTVFGFPAYYFKEMDAFDLPAYVDGLKKPVLVLQGEDDFQVYAEKDFAKYKEIFGERDDVTYKLYPGLNHFFVDYDGPGAGTLGEYNVPGAVSQHVIDDIAAWISKMK</sequence>
<dbReference type="InterPro" id="IPR053145">
    <property type="entry name" value="AB_hydrolase_Est10"/>
</dbReference>
<evidence type="ECO:0000256" key="1">
    <source>
        <dbReference type="ARBA" id="ARBA00022801"/>
    </source>
</evidence>
<protein>
    <submittedName>
        <fullName evidence="5">Alpha/beta fold hydrolase</fullName>
    </submittedName>
</protein>
<dbReference type="InterPro" id="IPR012854">
    <property type="entry name" value="Cu_amine_oxidase-like_N"/>
</dbReference>
<evidence type="ECO:0000259" key="3">
    <source>
        <dbReference type="Pfam" id="PF07833"/>
    </source>
</evidence>
<dbReference type="PROSITE" id="PS00708">
    <property type="entry name" value="PRO_ENDOPEP_SER"/>
    <property type="match status" value="1"/>
</dbReference>
<dbReference type="OrthoDB" id="9809549at2"/>
<feature type="signal peptide" evidence="2">
    <location>
        <begin position="1"/>
        <end position="24"/>
    </location>
</feature>
<dbReference type="PANTHER" id="PTHR43265:SF1">
    <property type="entry name" value="ESTERASE ESTD"/>
    <property type="match status" value="1"/>
</dbReference>
<dbReference type="GO" id="GO:0052689">
    <property type="term" value="F:carboxylic ester hydrolase activity"/>
    <property type="evidence" value="ECO:0007669"/>
    <property type="project" value="TreeGrafter"/>
</dbReference>
<dbReference type="SUPFAM" id="SSF53474">
    <property type="entry name" value="alpha/beta-Hydrolases"/>
    <property type="match status" value="1"/>
</dbReference>
<dbReference type="Gene3D" id="3.30.457.10">
    <property type="entry name" value="Copper amine oxidase-like, N-terminal domain"/>
    <property type="match status" value="1"/>
</dbReference>
<feature type="chain" id="PRO_5024283654" evidence="2">
    <location>
        <begin position="25"/>
        <end position="569"/>
    </location>
</feature>
<dbReference type="Gene3D" id="3.10.450.590">
    <property type="match status" value="1"/>
</dbReference>
<feature type="domain" description="AB hydrolase-1" evidence="4">
    <location>
        <begin position="292"/>
        <end position="534"/>
    </location>
</feature>
<keyword evidence="1 5" id="KW-0378">Hydrolase</keyword>